<reference evidence="3" key="1">
    <citation type="submission" date="2016-10" db="EMBL/GenBank/DDBJ databases">
        <authorList>
            <person name="Varghese N."/>
            <person name="Submissions S."/>
        </authorList>
    </citation>
    <scope>NUCLEOTIDE SEQUENCE [LARGE SCALE GENOMIC DNA]</scope>
    <source>
        <strain evidence="3">DSM 44268</strain>
    </source>
</reference>
<sequence length="91" mass="9824">MSRHRPAADSPSVRAVSSGTGRHRPGAATGIRCADIPAVRERMAFQRPVPGPRNAFLRWLVQTPPAGRHTWSFLAGNGGRPRTAFAIILSL</sequence>
<dbReference type="AlphaFoldDB" id="A0A1G7P638"/>
<proteinExistence type="predicted"/>
<organism evidence="2 3">
    <name type="scientific">Blastococcus aurantiacus</name>
    <dbReference type="NCBI Taxonomy" id="1550231"/>
    <lineage>
        <taxon>Bacteria</taxon>
        <taxon>Bacillati</taxon>
        <taxon>Actinomycetota</taxon>
        <taxon>Actinomycetes</taxon>
        <taxon>Geodermatophilales</taxon>
        <taxon>Geodermatophilaceae</taxon>
        <taxon>Blastococcus</taxon>
    </lineage>
</organism>
<name>A0A1G7P638_9ACTN</name>
<dbReference type="OrthoDB" id="5197150at2"/>
<dbReference type="Proteomes" id="UP000199406">
    <property type="component" value="Unassembled WGS sequence"/>
</dbReference>
<feature type="region of interest" description="Disordered" evidence="1">
    <location>
        <begin position="1"/>
        <end position="29"/>
    </location>
</feature>
<accession>A0A1G7P638</accession>
<evidence type="ECO:0000313" key="3">
    <source>
        <dbReference type="Proteomes" id="UP000199406"/>
    </source>
</evidence>
<dbReference type="EMBL" id="FNBT01000007">
    <property type="protein sequence ID" value="SDF80900.1"/>
    <property type="molecule type" value="Genomic_DNA"/>
</dbReference>
<gene>
    <name evidence="2" type="ORF">SAMN05660662_3438</name>
</gene>
<evidence type="ECO:0000256" key="1">
    <source>
        <dbReference type="SAM" id="MobiDB-lite"/>
    </source>
</evidence>
<protein>
    <submittedName>
        <fullName evidence="2">Uncharacterized protein</fullName>
    </submittedName>
</protein>
<evidence type="ECO:0000313" key="2">
    <source>
        <dbReference type="EMBL" id="SDF80900.1"/>
    </source>
</evidence>
<dbReference type="RefSeq" id="WP_091769531.1">
    <property type="nucleotide sequence ID" value="NZ_FNBT01000007.1"/>
</dbReference>
<keyword evidence="3" id="KW-1185">Reference proteome</keyword>